<evidence type="ECO:0000313" key="5">
    <source>
        <dbReference type="Proteomes" id="UP001140502"/>
    </source>
</evidence>
<evidence type="ECO:0000256" key="1">
    <source>
        <dbReference type="SAM" id="Coils"/>
    </source>
</evidence>
<organism evidence="4 5">
    <name type="scientific">Fusarium piperis</name>
    <dbReference type="NCBI Taxonomy" id="1435070"/>
    <lineage>
        <taxon>Eukaryota</taxon>
        <taxon>Fungi</taxon>
        <taxon>Dikarya</taxon>
        <taxon>Ascomycota</taxon>
        <taxon>Pezizomycotina</taxon>
        <taxon>Sordariomycetes</taxon>
        <taxon>Hypocreomycetidae</taxon>
        <taxon>Hypocreales</taxon>
        <taxon>Nectriaceae</taxon>
        <taxon>Fusarium</taxon>
        <taxon>Fusarium solani species complex</taxon>
    </lineage>
</organism>
<feature type="compositionally biased region" description="Pro residues" evidence="2">
    <location>
        <begin position="16"/>
        <end position="32"/>
    </location>
</feature>
<feature type="compositionally biased region" description="Pro residues" evidence="2">
    <location>
        <begin position="187"/>
        <end position="211"/>
    </location>
</feature>
<keyword evidence="3" id="KW-0812">Transmembrane</keyword>
<feature type="coiled-coil region" evidence="1">
    <location>
        <begin position="389"/>
        <end position="420"/>
    </location>
</feature>
<proteinExistence type="predicted"/>
<dbReference type="AlphaFoldDB" id="A0A9W8WAB6"/>
<dbReference type="OrthoDB" id="10674287at2759"/>
<dbReference type="EMBL" id="JAPEUR010000160">
    <property type="protein sequence ID" value="KAJ4317437.1"/>
    <property type="molecule type" value="Genomic_DNA"/>
</dbReference>
<accession>A0A9W8WAB6</accession>
<sequence length="617" mass="68294">MSDDMDPNDTSKPHGFTPPPPKPSPPPKPPSPETFSGLDDAEDTALDETPDVGASPPDNEPKPLSSEPPPDLPNVEDLPDATTAPDNPISKDGGPVSVPSPHGANDSERPARDESDDVDDATEIDRALVPQPQGLVPRNSPFDPDPWACAMKKFLSNSQTRANGEGGGNTFIMAGGNINLIQNTGPPNQPARDPPQPARDPPRPAGDPPRPANDHPQPARDPPQPSADIPADKPTSPKTSSTSASSGQRETKPAAGIDKGEMFRSFIRGTMLPFRCMYGVLLHKFVIMSIAIIFSVFVLLPIVITLGIYMLSHAPSYVSNCVLGQGYEYGNPLGLSYPTWMPSWGSSQNDTVPEVHVVEDTQEPPPLKFQRPIPQAETDVLPEAIQGYKERLEGTNHEHKKELLDHLDELKKRAQDQKEFNQHFIDDIETRSIVQYRSLQALVANVDLILGELSGTVPRGRAAEGGDKWRWLDSRATARQKTLQRHYDWLKRITDDMDEGRSTEQEAIKDMKKRRRDTSVRMHNVCHAKDSLHGSKDAKTRDLKSGLNIVCSSNRRTTERWDQVSKAIEKERNAKAFDYLANHSRALEDAYVNIKWFAMTLMRELEEFARLDEGGEQ</sequence>
<evidence type="ECO:0000313" key="4">
    <source>
        <dbReference type="EMBL" id="KAJ4317437.1"/>
    </source>
</evidence>
<keyword evidence="3" id="KW-1133">Transmembrane helix</keyword>
<comment type="caution">
    <text evidence="4">The sequence shown here is derived from an EMBL/GenBank/DDBJ whole genome shotgun (WGS) entry which is preliminary data.</text>
</comment>
<evidence type="ECO:0000256" key="2">
    <source>
        <dbReference type="SAM" id="MobiDB-lite"/>
    </source>
</evidence>
<feature type="transmembrane region" description="Helical" evidence="3">
    <location>
        <begin position="285"/>
        <end position="311"/>
    </location>
</feature>
<name>A0A9W8WAB6_9HYPO</name>
<evidence type="ECO:0000256" key="3">
    <source>
        <dbReference type="SAM" id="Phobius"/>
    </source>
</evidence>
<feature type="region of interest" description="Disordered" evidence="2">
    <location>
        <begin position="1"/>
        <end position="257"/>
    </location>
</feature>
<gene>
    <name evidence="4" type="ORF">N0V84_007343</name>
</gene>
<protein>
    <submittedName>
        <fullName evidence="4">Uncharacterized protein</fullName>
    </submittedName>
</protein>
<reference evidence="4" key="1">
    <citation type="submission" date="2022-10" db="EMBL/GenBank/DDBJ databases">
        <title>Tapping the CABI collections for fungal endophytes: first genome assemblies for Collariella, Neodidymelliopsis, Ascochyta clinopodiicola, Didymella pomorum, Didymosphaeria variabile, Neocosmospora piperis and Neocucurbitaria cava.</title>
        <authorList>
            <person name="Hill R."/>
        </authorList>
    </citation>
    <scope>NUCLEOTIDE SEQUENCE</scope>
    <source>
        <strain evidence="4">IMI 366586</strain>
    </source>
</reference>
<dbReference type="Proteomes" id="UP001140502">
    <property type="component" value="Unassembled WGS sequence"/>
</dbReference>
<dbReference type="PRINTS" id="PR01217">
    <property type="entry name" value="PRICHEXTENSN"/>
</dbReference>
<keyword evidence="5" id="KW-1185">Reference proteome</keyword>
<feature type="compositionally biased region" description="Acidic residues" evidence="2">
    <location>
        <begin position="39"/>
        <end position="50"/>
    </location>
</feature>
<keyword evidence="1" id="KW-0175">Coiled coil</keyword>
<keyword evidence="3" id="KW-0472">Membrane</keyword>
<feature type="compositionally biased region" description="Low complexity" evidence="2">
    <location>
        <begin position="232"/>
        <end position="246"/>
    </location>
</feature>